<dbReference type="InterPro" id="IPR036388">
    <property type="entry name" value="WH-like_DNA-bd_sf"/>
</dbReference>
<comment type="caution">
    <text evidence="2">The sequence shown here is derived from an EMBL/GenBank/DDBJ whole genome shotgun (WGS) entry which is preliminary data.</text>
</comment>
<sequence>MKQSKHVNAYMLFLKVFNALATGTKLNLFKNIGLICLTLCFSVPGAQAQNQETLLDSISSYRRILFQSPDEVKTKLNNLKQSIPEADSLVFHIYHDLYGIAEAISGNPLEALTNFDLSYNFATTDKQKVVALVNQSNIYKNINENKKALELLDIAEKKVLKLKDSTGLIRIYSASASIYKNKGLLDLSVEFSLKAIAVIKATHNKPYDLNIERQKLGNTYLVLKDYKFAIQEYESILPYFNEQNNVYTAAVINYNYADALYNDGQFNKASKLNDEAVSIFTKIDNRPLLALSLTQKARLLYLNSGNLTASTEIYEQAMQMVSGENDQFRLEITLDYLNFLNDNKSVQEFNNLFKAQQDYISSQDLELTESIEFQNLLLAYHTNVGALKAALNVAENLMSLKDSLSNRQSDIRARQLQVKHKTNLLEADNKLIRIEKELLESQNALNRKQIWVLIALSLLLIVLLVALGFMINYKRKQTKLKVQFLKDENLLQARNMALKNTILNQYKTEALEAAGKEALLVKGIKDLNKAIDAKNITKAKTILKEIHIPKRTWKLIIEKFKKFDNYFIQNLLKEHPNLTASEIDFCILIKLNFTNQEIAEILNITQKSVFMKKYRIVKKMALPESRDFLHYLNTIEEKNAAP</sequence>
<accession>A0ABW5KVY6</accession>
<evidence type="ECO:0000313" key="3">
    <source>
        <dbReference type="Proteomes" id="UP001597472"/>
    </source>
</evidence>
<feature type="transmembrane region" description="Helical" evidence="1">
    <location>
        <begin position="450"/>
        <end position="471"/>
    </location>
</feature>
<keyword evidence="1" id="KW-0812">Transmembrane</keyword>
<evidence type="ECO:0000313" key="2">
    <source>
        <dbReference type="EMBL" id="MFD2552654.1"/>
    </source>
</evidence>
<dbReference type="Gene3D" id="1.10.10.10">
    <property type="entry name" value="Winged helix-like DNA-binding domain superfamily/Winged helix DNA-binding domain"/>
    <property type="match status" value="1"/>
</dbReference>
<proteinExistence type="predicted"/>
<dbReference type="EMBL" id="JBHULS010000008">
    <property type="protein sequence ID" value="MFD2552654.1"/>
    <property type="molecule type" value="Genomic_DNA"/>
</dbReference>
<name>A0ABW5KVY6_9FLAO</name>
<protein>
    <submittedName>
        <fullName evidence="2">Transcriptional regulator</fullName>
    </submittedName>
</protein>
<dbReference type="InterPro" id="IPR016032">
    <property type="entry name" value="Sig_transdc_resp-reg_C-effctor"/>
</dbReference>
<dbReference type="SUPFAM" id="SSF46894">
    <property type="entry name" value="C-terminal effector domain of the bipartite response regulators"/>
    <property type="match status" value="1"/>
</dbReference>
<keyword evidence="1" id="KW-1133">Transmembrane helix</keyword>
<gene>
    <name evidence="2" type="ORF">ACFSQP_12605</name>
</gene>
<dbReference type="Gene3D" id="1.25.40.10">
    <property type="entry name" value="Tetratricopeptide repeat domain"/>
    <property type="match status" value="1"/>
</dbReference>
<evidence type="ECO:0000256" key="1">
    <source>
        <dbReference type="SAM" id="Phobius"/>
    </source>
</evidence>
<keyword evidence="3" id="KW-1185">Reference proteome</keyword>
<organism evidence="2 3">
    <name type="scientific">Bizionia sediminis</name>
    <dbReference type="NCBI Taxonomy" id="1737064"/>
    <lineage>
        <taxon>Bacteria</taxon>
        <taxon>Pseudomonadati</taxon>
        <taxon>Bacteroidota</taxon>
        <taxon>Flavobacteriia</taxon>
        <taxon>Flavobacteriales</taxon>
        <taxon>Flavobacteriaceae</taxon>
        <taxon>Bizionia</taxon>
    </lineage>
</organism>
<reference evidence="3" key="1">
    <citation type="journal article" date="2019" name="Int. J. Syst. Evol. Microbiol.">
        <title>The Global Catalogue of Microorganisms (GCM) 10K type strain sequencing project: providing services to taxonomists for standard genome sequencing and annotation.</title>
        <authorList>
            <consortium name="The Broad Institute Genomics Platform"/>
            <consortium name="The Broad Institute Genome Sequencing Center for Infectious Disease"/>
            <person name="Wu L."/>
            <person name="Ma J."/>
        </authorList>
    </citation>
    <scope>NUCLEOTIDE SEQUENCE [LARGE SCALE GENOMIC DNA]</scope>
    <source>
        <strain evidence="3">KCTC 42587</strain>
    </source>
</reference>
<dbReference type="SUPFAM" id="SSF48452">
    <property type="entry name" value="TPR-like"/>
    <property type="match status" value="1"/>
</dbReference>
<keyword evidence="1" id="KW-0472">Membrane</keyword>
<dbReference type="InterPro" id="IPR011990">
    <property type="entry name" value="TPR-like_helical_dom_sf"/>
</dbReference>
<dbReference type="RefSeq" id="WP_376895065.1">
    <property type="nucleotide sequence ID" value="NZ_JBHULS010000008.1"/>
</dbReference>
<dbReference type="Proteomes" id="UP001597472">
    <property type="component" value="Unassembled WGS sequence"/>
</dbReference>